<evidence type="ECO:0000313" key="1">
    <source>
        <dbReference type="EMBL" id="MBS9721894.1"/>
    </source>
</evidence>
<dbReference type="Proteomes" id="UP001297272">
    <property type="component" value="Unassembled WGS sequence"/>
</dbReference>
<dbReference type="PANTHER" id="PTHR10285">
    <property type="entry name" value="URIDINE KINASE"/>
    <property type="match status" value="1"/>
</dbReference>
<accession>A0ABS5RXZ0</accession>
<keyword evidence="1" id="KW-0378">Hydrolase</keyword>
<sequence length="218" mass="24134">MSERGAIASQIVRRAQNHQRFVVAIAGPPGSGKSTLAAELQTLLPAGETVVVPMDGFHYDDVVLERRGLRSRKGAPETFDFGGFQVLLKRIRAHDEAEIAIPVFDRTMELSRAGADIISADTRFILVEGNYLLLDEAPWSTLGPLFDWTIMLDVPVATLEQRLVERWRFHGKSDAEGLAWIAFNDRPNIDRVLAHQRPADLVVSTPAQEVDQPVDAQG</sequence>
<organism evidence="1 2">
    <name type="scientific">Tianweitania aestuarii</name>
    <dbReference type="NCBI Taxonomy" id="2814886"/>
    <lineage>
        <taxon>Bacteria</taxon>
        <taxon>Pseudomonadati</taxon>
        <taxon>Pseudomonadota</taxon>
        <taxon>Alphaproteobacteria</taxon>
        <taxon>Hyphomicrobiales</taxon>
        <taxon>Phyllobacteriaceae</taxon>
        <taxon>Tianweitania</taxon>
    </lineage>
</organism>
<dbReference type="EMBL" id="JAFMNX010000003">
    <property type="protein sequence ID" value="MBS9721894.1"/>
    <property type="molecule type" value="Genomic_DNA"/>
</dbReference>
<dbReference type="RefSeq" id="WP_213985499.1">
    <property type="nucleotide sequence ID" value="NZ_JAFMNX010000003.1"/>
</dbReference>
<reference evidence="1 2" key="1">
    <citation type="submission" date="2021-03" db="EMBL/GenBank/DDBJ databases">
        <title>Tianweitania aestuarii sp. nov., isolated from a tidal flat.</title>
        <authorList>
            <person name="Park S."/>
            <person name="Yoon J.-H."/>
        </authorList>
    </citation>
    <scope>NUCLEOTIDE SEQUENCE [LARGE SCALE GENOMIC DNA]</scope>
    <source>
        <strain evidence="1 2">BSSL-BM11</strain>
    </source>
</reference>
<protein>
    <submittedName>
        <fullName evidence="1">Nucleoside triphosphate hydrolase</fullName>
    </submittedName>
</protein>
<gene>
    <name evidence="1" type="ORF">JYU29_14480</name>
</gene>
<dbReference type="SUPFAM" id="SSF52540">
    <property type="entry name" value="P-loop containing nucleoside triphosphate hydrolases"/>
    <property type="match status" value="1"/>
</dbReference>
<keyword evidence="2" id="KW-1185">Reference proteome</keyword>
<name>A0ABS5RXZ0_9HYPH</name>
<comment type="caution">
    <text evidence="1">The sequence shown here is derived from an EMBL/GenBank/DDBJ whole genome shotgun (WGS) entry which is preliminary data.</text>
</comment>
<dbReference type="GO" id="GO:0016787">
    <property type="term" value="F:hydrolase activity"/>
    <property type="evidence" value="ECO:0007669"/>
    <property type="project" value="UniProtKB-KW"/>
</dbReference>
<dbReference type="Gene3D" id="3.40.50.300">
    <property type="entry name" value="P-loop containing nucleotide triphosphate hydrolases"/>
    <property type="match status" value="1"/>
</dbReference>
<evidence type="ECO:0000313" key="2">
    <source>
        <dbReference type="Proteomes" id="UP001297272"/>
    </source>
</evidence>
<proteinExistence type="predicted"/>
<dbReference type="InterPro" id="IPR027417">
    <property type="entry name" value="P-loop_NTPase"/>
</dbReference>
<dbReference type="NCBIfam" id="NF006746">
    <property type="entry name" value="PRK09270.1-5"/>
    <property type="match status" value="1"/>
</dbReference>